<evidence type="ECO:0000256" key="3">
    <source>
        <dbReference type="ARBA" id="ARBA00022692"/>
    </source>
</evidence>
<evidence type="ECO:0000256" key="1">
    <source>
        <dbReference type="ARBA" id="ARBA00004141"/>
    </source>
</evidence>
<dbReference type="PANTHER" id="PTHR12266:SF0">
    <property type="entry name" value="MITOCHONDRIAL SODIUM_CALCIUM EXCHANGER PROTEIN"/>
    <property type="match status" value="1"/>
</dbReference>
<keyword evidence="4 6" id="KW-1133">Transmembrane helix</keyword>
<evidence type="ECO:0000256" key="5">
    <source>
        <dbReference type="ARBA" id="ARBA00023136"/>
    </source>
</evidence>
<feature type="transmembrane region" description="Helical" evidence="6">
    <location>
        <begin position="256"/>
        <end position="278"/>
    </location>
</feature>
<dbReference type="AlphaFoldDB" id="A0A6B2L1D4"/>
<sequence>MNCALDSTFISFILLTLWLLYLQYILISTTHQYFGNAVAFLTESLRNLEKGSGSVFLGLTFVSGDFFISTAASYHMANDVAIGGVVGGVFLMLTIGIGLSVFLSKDKSHRFNRRPLFRDVLFMVISTITLAVFWLKNNIQIWGCVIILAVYVVYLVTIFLGRYIHQTYKNTSIKEMGIEDPDLILMNDNLHITTETDLENVLFLADMEENPSTGKSLVFNQPDDEQESAPQHFRQFWKDLIYDGSEWEEKSIIQKILFLLVVPSVIVRNLTIPTGAGISWSKPLFMLNCFASPLFLLVVTETTDLSFPTPTIQFPVWGLLLILSFIIFVVVFFTSSLNSPPKYFNFLVVLNIVMSSCWLYMVGLELVSLLITLLKLIGLSPTTGGIIFVGISNSYFAIQHVVKMSSEVFISLALPSLLSATPLKLNFCLGSAFFISSIFNSNHEIVFPAVTGQSGGEWIYGGMNALILIFISLLVVEIVFGIGIVISKFKLKTRLGVVLVGLWVVALLLLILSEVGILFGKGPILSLP</sequence>
<feature type="transmembrane region" description="Helical" evidence="6">
    <location>
        <begin position="314"/>
        <end position="334"/>
    </location>
</feature>
<dbReference type="InterPro" id="IPR004837">
    <property type="entry name" value="NaCa_Exmemb"/>
</dbReference>
<comment type="subcellular location">
    <subcellularLocation>
        <location evidence="1">Membrane</location>
        <topology evidence="1">Multi-pass membrane protein</topology>
    </subcellularLocation>
</comment>
<accession>A0A6B2L1D4</accession>
<feature type="transmembrane region" description="Helical" evidence="6">
    <location>
        <begin position="140"/>
        <end position="164"/>
    </location>
</feature>
<dbReference type="InterPro" id="IPR044880">
    <property type="entry name" value="NCX_ion-bd_dom_sf"/>
</dbReference>
<feature type="domain" description="Sodium/calcium exchanger membrane region" evidence="7">
    <location>
        <begin position="17"/>
        <end position="159"/>
    </location>
</feature>
<name>A0A6B2L1D4_9EUKA</name>
<feature type="transmembrane region" description="Helical" evidence="6">
    <location>
        <begin position="12"/>
        <end position="34"/>
    </location>
</feature>
<keyword evidence="2" id="KW-0813">Transport</keyword>
<proteinExistence type="predicted"/>
<protein>
    <recommendedName>
        <fullName evidence="7">Sodium/calcium exchanger membrane region domain-containing protein</fullName>
    </recommendedName>
</protein>
<feature type="transmembrane region" description="Helical" evidence="6">
    <location>
        <begin position="459"/>
        <end position="485"/>
    </location>
</feature>
<dbReference type="PANTHER" id="PTHR12266">
    <property type="entry name" value="NA+/CA2+ K+ INDEPENDENT EXCHANGER"/>
    <property type="match status" value="1"/>
</dbReference>
<feature type="transmembrane region" description="Helical" evidence="6">
    <location>
        <begin position="412"/>
        <end position="439"/>
    </location>
</feature>
<keyword evidence="5 6" id="KW-0472">Membrane</keyword>
<feature type="transmembrane region" description="Helical" evidence="6">
    <location>
        <begin position="55"/>
        <end position="74"/>
    </location>
</feature>
<feature type="transmembrane region" description="Helical" evidence="6">
    <location>
        <begin position="343"/>
        <end position="361"/>
    </location>
</feature>
<dbReference type="InterPro" id="IPR051359">
    <property type="entry name" value="CaCA_antiporter"/>
</dbReference>
<evidence type="ECO:0000256" key="4">
    <source>
        <dbReference type="ARBA" id="ARBA00022989"/>
    </source>
</evidence>
<feature type="transmembrane region" description="Helical" evidence="6">
    <location>
        <begin position="367"/>
        <end position="391"/>
    </location>
</feature>
<feature type="transmembrane region" description="Helical" evidence="6">
    <location>
        <begin position="497"/>
        <end position="519"/>
    </location>
</feature>
<feature type="transmembrane region" description="Helical" evidence="6">
    <location>
        <begin position="80"/>
        <end position="104"/>
    </location>
</feature>
<dbReference type="GO" id="GO:0016020">
    <property type="term" value="C:membrane"/>
    <property type="evidence" value="ECO:0007669"/>
    <property type="project" value="UniProtKB-SubCell"/>
</dbReference>
<evidence type="ECO:0000256" key="2">
    <source>
        <dbReference type="ARBA" id="ARBA00022448"/>
    </source>
</evidence>
<reference evidence="8" key="1">
    <citation type="journal article" date="2020" name="J. Eukaryot. Microbiol.">
        <title>De novo Sequencing, Assembly and Annotation of the Transcriptome for the Free-Living Testate Amoeba Arcella intermedia.</title>
        <authorList>
            <person name="Ribeiro G.M."/>
            <person name="Porfirio-Sousa A.L."/>
            <person name="Maurer-Alcala X.X."/>
            <person name="Katz L.A."/>
            <person name="Lahr D.J.G."/>
        </authorList>
    </citation>
    <scope>NUCLEOTIDE SEQUENCE</scope>
</reference>
<evidence type="ECO:0000256" key="6">
    <source>
        <dbReference type="SAM" id="Phobius"/>
    </source>
</evidence>
<organism evidence="8">
    <name type="scientific">Arcella intermedia</name>
    <dbReference type="NCBI Taxonomy" id="1963864"/>
    <lineage>
        <taxon>Eukaryota</taxon>
        <taxon>Amoebozoa</taxon>
        <taxon>Tubulinea</taxon>
        <taxon>Elardia</taxon>
        <taxon>Arcellinida</taxon>
        <taxon>Sphaerothecina</taxon>
        <taxon>Arcellidae</taxon>
        <taxon>Arcella</taxon>
    </lineage>
</organism>
<dbReference type="GO" id="GO:0008324">
    <property type="term" value="F:monoatomic cation transmembrane transporter activity"/>
    <property type="evidence" value="ECO:0007669"/>
    <property type="project" value="TreeGrafter"/>
</dbReference>
<evidence type="ECO:0000259" key="7">
    <source>
        <dbReference type="Pfam" id="PF01699"/>
    </source>
</evidence>
<dbReference type="Gene3D" id="1.20.1420.30">
    <property type="entry name" value="NCX, central ion-binding region"/>
    <property type="match status" value="1"/>
</dbReference>
<dbReference type="EMBL" id="GIBP01001748">
    <property type="protein sequence ID" value="NDV30717.1"/>
    <property type="molecule type" value="Transcribed_RNA"/>
</dbReference>
<feature type="transmembrane region" description="Helical" evidence="6">
    <location>
        <begin position="116"/>
        <end position="134"/>
    </location>
</feature>
<evidence type="ECO:0000313" key="8">
    <source>
        <dbReference type="EMBL" id="NDV30717.1"/>
    </source>
</evidence>
<keyword evidence="3 6" id="KW-0812">Transmembrane</keyword>
<dbReference type="Pfam" id="PF01699">
    <property type="entry name" value="Na_Ca_ex"/>
    <property type="match status" value="1"/>
</dbReference>